<dbReference type="EMBL" id="JACSQE010000005">
    <property type="protein sequence ID" value="MBD7998470.1"/>
    <property type="molecule type" value="Genomic_DNA"/>
</dbReference>
<name>A0ABR8V100_9CELL</name>
<reference evidence="2 3" key="1">
    <citation type="submission" date="2020-08" db="EMBL/GenBank/DDBJ databases">
        <title>A Genomic Blueprint of the Chicken Gut Microbiome.</title>
        <authorList>
            <person name="Gilroy R."/>
            <person name="Ravi A."/>
            <person name="Getino M."/>
            <person name="Pursley I."/>
            <person name="Horton D.L."/>
            <person name="Alikhan N.-F."/>
            <person name="Baker D."/>
            <person name="Gharbi K."/>
            <person name="Hall N."/>
            <person name="Watson M."/>
            <person name="Adriaenssens E.M."/>
            <person name="Foster-Nyarko E."/>
            <person name="Jarju S."/>
            <person name="Secka A."/>
            <person name="Antonio M."/>
            <person name="Oren A."/>
            <person name="Chaudhuri R."/>
            <person name="La Ragione R.M."/>
            <person name="Hildebrand F."/>
            <person name="Pallen M.J."/>
        </authorList>
    </citation>
    <scope>NUCLEOTIDE SEQUENCE [LARGE SCALE GENOMIC DNA]</scope>
    <source>
        <strain evidence="2 3">Sa2CUA8</strain>
    </source>
</reference>
<feature type="chain" id="PRO_5046621888" evidence="1">
    <location>
        <begin position="28"/>
        <end position="161"/>
    </location>
</feature>
<dbReference type="PROSITE" id="PS51257">
    <property type="entry name" value="PROKAR_LIPOPROTEIN"/>
    <property type="match status" value="1"/>
</dbReference>
<dbReference type="RefSeq" id="WP_138822270.1">
    <property type="nucleotide sequence ID" value="NZ_JACSQE010000005.1"/>
</dbReference>
<protein>
    <submittedName>
        <fullName evidence="2">Uncharacterized protein</fullName>
    </submittedName>
</protein>
<evidence type="ECO:0000256" key="1">
    <source>
        <dbReference type="SAM" id="SignalP"/>
    </source>
</evidence>
<comment type="caution">
    <text evidence="2">The sequence shown here is derived from an EMBL/GenBank/DDBJ whole genome shotgun (WGS) entry which is preliminary data.</text>
</comment>
<evidence type="ECO:0000313" key="3">
    <source>
        <dbReference type="Proteomes" id="UP000633601"/>
    </source>
</evidence>
<feature type="signal peptide" evidence="1">
    <location>
        <begin position="1"/>
        <end position="27"/>
    </location>
</feature>
<proteinExistence type="predicted"/>
<evidence type="ECO:0000313" key="2">
    <source>
        <dbReference type="EMBL" id="MBD7998470.1"/>
    </source>
</evidence>
<gene>
    <name evidence="2" type="ORF">H9640_07895</name>
</gene>
<organism evidence="2 3">
    <name type="scientific">Oerskovia gallyi</name>
    <dbReference type="NCBI Taxonomy" id="2762226"/>
    <lineage>
        <taxon>Bacteria</taxon>
        <taxon>Bacillati</taxon>
        <taxon>Actinomycetota</taxon>
        <taxon>Actinomycetes</taxon>
        <taxon>Micrococcales</taxon>
        <taxon>Cellulomonadaceae</taxon>
        <taxon>Oerskovia</taxon>
    </lineage>
</organism>
<keyword evidence="3" id="KW-1185">Reference proteome</keyword>
<sequence length="161" mass="17264">MTFSPRRRTATGVALAALLLLTGCSGSSEKDAEKIREAILDNAPGVEDAIVRYNTDIFTNNLSIQLSMPTTSSTDDEALTTAIVETLEQAWNTSPSEPSNIRIRVSVVPFAEGDRIGDPSAVTLNGRGVDEALGLYSDVSWDVLTVSTEELTERFGPRDGS</sequence>
<dbReference type="Proteomes" id="UP000633601">
    <property type="component" value="Unassembled WGS sequence"/>
</dbReference>
<keyword evidence="1" id="KW-0732">Signal</keyword>
<accession>A0ABR8V100</accession>